<dbReference type="PANTHER" id="PTHR43501">
    <property type="entry name" value="CYTOSOL NON-SPECIFIC DIPEPTIDASE"/>
    <property type="match status" value="1"/>
</dbReference>
<dbReference type="InterPro" id="IPR001160">
    <property type="entry name" value="Peptidase_M20C"/>
</dbReference>
<comment type="caution">
    <text evidence="1">The sequence shown here is derived from an EMBL/GenBank/DDBJ whole genome shotgun (WGS) entry which is preliminary data.</text>
</comment>
<protein>
    <submittedName>
        <fullName evidence="1">Beta-Ala-His dipeptidase</fullName>
        <ecNumber evidence="1">3.4.13.20</ecNumber>
    </submittedName>
</protein>
<keyword evidence="1" id="KW-0224">Dipeptidase</keyword>
<reference evidence="1 2" key="1">
    <citation type="submission" date="2021-10" db="EMBL/GenBank/DDBJ databases">
        <title>Lutispora strain m25 sp. nov., a thermophilic, non-spore-forming bacterium isolated from a lab-scale methanogenic bioreactor digesting anaerobic sludge.</title>
        <authorList>
            <person name="El Houari A."/>
            <person name="Mcdonald J."/>
        </authorList>
    </citation>
    <scope>NUCLEOTIDE SEQUENCE [LARGE SCALE GENOMIC DNA]</scope>
    <source>
        <strain evidence="2">m25</strain>
    </source>
</reference>
<sequence>MELKEKIIYYLKQVVKIPRASGDEKAISDYLVKFAKEHGYKVTQDDLYNVIIEVPSTIPDYAGPSVVLQGHMDMVYVKEPDSPHIYEEGIDCTVDGDRIYSTQKTSLGADNGVALAYFLTIMDSKEIPHPPLEIIVTTQEEVGLIGAQYLDCSSIKSKYFINLDSESEGEFFTSCAGGVRNYFTVPMGEKHPQKLIPLTIKLQGLKGGHSGTDINLGRGNAIKLLGRVLKEANGDDVMLSSFKAEGKANSISTAAAAIVGVNPSRLCEFKTKIAETANLIKNELQYTDTPNLIIEENKDENAYKYYDNDSKNKLLNALELLPFGVVSKSFSIKGLTETSVNIGSAEENNGEIKFLSSVRSCVASRKYELLGRIDTIARVLGCKSEAFNDYPQWNYNPNSPLRELALRVYEDMFHKKAATASIHGGLECGYFDSKINDVDIISIGCNLYDVHTSKEQASIQSLYNVWDMLLEILKRLAS</sequence>
<name>A0ABT1NGF3_9FIRM</name>
<proteinExistence type="predicted"/>
<organism evidence="1 2">
    <name type="scientific">Lutispora saccharofermentans</name>
    <dbReference type="NCBI Taxonomy" id="3024236"/>
    <lineage>
        <taxon>Bacteria</taxon>
        <taxon>Bacillati</taxon>
        <taxon>Bacillota</taxon>
        <taxon>Clostridia</taxon>
        <taxon>Lutisporales</taxon>
        <taxon>Lutisporaceae</taxon>
        <taxon>Lutispora</taxon>
    </lineage>
</organism>
<keyword evidence="1" id="KW-0378">Hydrolase</keyword>
<accession>A0ABT1NGF3</accession>
<dbReference type="GO" id="GO:0016805">
    <property type="term" value="F:dipeptidase activity"/>
    <property type="evidence" value="ECO:0007669"/>
    <property type="project" value="UniProtKB-KW"/>
</dbReference>
<gene>
    <name evidence="1" type="primary">pepD</name>
    <name evidence="1" type="ORF">LJD61_07520</name>
</gene>
<dbReference type="RefSeq" id="WP_255226921.1">
    <property type="nucleotide sequence ID" value="NZ_JAJEKE010000005.1"/>
</dbReference>
<dbReference type="Proteomes" id="UP001651880">
    <property type="component" value="Unassembled WGS sequence"/>
</dbReference>
<dbReference type="SUPFAM" id="SSF53187">
    <property type="entry name" value="Zn-dependent exopeptidases"/>
    <property type="match status" value="1"/>
</dbReference>
<dbReference type="PRINTS" id="PR00934">
    <property type="entry name" value="XHISDIPTASE"/>
</dbReference>
<dbReference type="PIRSF" id="PIRSF016599">
    <property type="entry name" value="Xaa-His_dipept"/>
    <property type="match status" value="1"/>
</dbReference>
<dbReference type="Gene3D" id="3.40.630.10">
    <property type="entry name" value="Zn peptidases"/>
    <property type="match status" value="2"/>
</dbReference>
<evidence type="ECO:0000313" key="2">
    <source>
        <dbReference type="Proteomes" id="UP001651880"/>
    </source>
</evidence>
<keyword evidence="2" id="KW-1185">Reference proteome</keyword>
<evidence type="ECO:0000313" key="1">
    <source>
        <dbReference type="EMBL" id="MCQ1529401.1"/>
    </source>
</evidence>
<dbReference type="PANTHER" id="PTHR43501:SF1">
    <property type="entry name" value="CYTOSOL NON-SPECIFIC DIPEPTIDASE"/>
    <property type="match status" value="1"/>
</dbReference>
<dbReference type="Pfam" id="PF01546">
    <property type="entry name" value="Peptidase_M20"/>
    <property type="match status" value="1"/>
</dbReference>
<dbReference type="EMBL" id="JAJEKE010000005">
    <property type="protein sequence ID" value="MCQ1529401.1"/>
    <property type="molecule type" value="Genomic_DNA"/>
</dbReference>
<dbReference type="InterPro" id="IPR002933">
    <property type="entry name" value="Peptidase_M20"/>
</dbReference>
<dbReference type="EC" id="3.4.13.20" evidence="1"/>
<keyword evidence="1" id="KW-0645">Protease</keyword>
<dbReference type="NCBIfam" id="TIGR01893">
    <property type="entry name" value="aa-his-dipept"/>
    <property type="match status" value="1"/>
</dbReference>